<reference evidence="3" key="1">
    <citation type="submission" date="2015-10" db="EMBL/GenBank/DDBJ databases">
        <authorList>
            <person name="Gilbert D.G."/>
        </authorList>
    </citation>
    <scope>NUCLEOTIDE SEQUENCE</scope>
    <source>
        <strain evidence="3">Phyl III-seqv23</strain>
    </source>
</reference>
<dbReference type="AlphaFoldDB" id="A0A0S4WMR1"/>
<dbReference type="EMBL" id="LN899821">
    <property type="protein sequence ID" value="CUV16046.1"/>
    <property type="molecule type" value="Genomic_DNA"/>
</dbReference>
<protein>
    <submittedName>
        <fullName evidence="3">Uncharacterized protein</fullName>
    </submittedName>
</protein>
<gene>
    <name evidence="1" type="ORF">PSS4_v1_20009</name>
    <name evidence="2" type="ORF">RUN1985_v1_900072</name>
    <name evidence="4" type="ORF">RUN215_v1_460092</name>
    <name evidence="3" type="ORF">TO10_v1_1550016</name>
</gene>
<organism evidence="3">
    <name type="scientific">Ralstonia solanacearum</name>
    <name type="common">Pseudomonas solanacearum</name>
    <dbReference type="NCBI Taxonomy" id="305"/>
    <lineage>
        <taxon>Bacteria</taxon>
        <taxon>Pseudomonadati</taxon>
        <taxon>Pseudomonadota</taxon>
        <taxon>Betaproteobacteria</taxon>
        <taxon>Burkholderiales</taxon>
        <taxon>Burkholderiaceae</taxon>
        <taxon>Ralstonia</taxon>
        <taxon>Ralstonia solanacearum species complex</taxon>
    </lineage>
</organism>
<evidence type="ECO:0000313" key="2">
    <source>
        <dbReference type="EMBL" id="CUV31459.1"/>
    </source>
</evidence>
<evidence type="ECO:0000313" key="1">
    <source>
        <dbReference type="EMBL" id="CUV16046.1"/>
    </source>
</evidence>
<evidence type="ECO:0000313" key="3">
    <source>
        <dbReference type="EMBL" id="CUV48093.1"/>
    </source>
</evidence>
<dbReference type="EMBL" id="LN899820">
    <property type="protein sequence ID" value="CUV55301.1"/>
    <property type="molecule type" value="Genomic_DNA"/>
</dbReference>
<dbReference type="EMBL" id="LN899824">
    <property type="protein sequence ID" value="CUV31459.1"/>
    <property type="molecule type" value="Genomic_DNA"/>
</dbReference>
<proteinExistence type="predicted"/>
<accession>A0A0S4WMR1</accession>
<dbReference type="EMBL" id="LN899827">
    <property type="protein sequence ID" value="CUV48093.1"/>
    <property type="molecule type" value="Genomic_DNA"/>
</dbReference>
<name>A0A0S4WMR1_RALSL</name>
<sequence>MEATNNVQTVLVLNDRARTVLPYSTDAFKVATGPGSRVLSHHLDELVVYPDGSVFRLEAIQFDG</sequence>
<evidence type="ECO:0000313" key="4">
    <source>
        <dbReference type="EMBL" id="CUV55301.1"/>
    </source>
</evidence>